<dbReference type="InterPro" id="IPR002068">
    <property type="entry name" value="A-crystallin/Hsp20_dom"/>
</dbReference>
<dbReference type="CDD" id="cd00298">
    <property type="entry name" value="ACD_sHsps_p23-like"/>
    <property type="match status" value="1"/>
</dbReference>
<dbReference type="InterPro" id="IPR031107">
    <property type="entry name" value="Small_HSP"/>
</dbReference>
<reference evidence="5" key="1">
    <citation type="submission" date="2022-02" db="EMBL/GenBank/DDBJ databases">
        <authorList>
            <person name="Giguere J D."/>
        </authorList>
    </citation>
    <scope>NUCLEOTIDE SEQUENCE</scope>
    <source>
        <strain evidence="5">CCAP 1055/1</strain>
    </source>
</reference>
<keyword evidence="3" id="KW-0732">Signal</keyword>
<organism evidence="5">
    <name type="scientific">Phaeodactylum tricornutum</name>
    <name type="common">Diatom</name>
    <dbReference type="NCBI Taxonomy" id="2850"/>
    <lineage>
        <taxon>Eukaryota</taxon>
        <taxon>Sar</taxon>
        <taxon>Stramenopiles</taxon>
        <taxon>Ochrophyta</taxon>
        <taxon>Bacillariophyta</taxon>
        <taxon>Bacillariophyceae</taxon>
        <taxon>Bacillariophycidae</taxon>
        <taxon>Naviculales</taxon>
        <taxon>Phaeodactylaceae</taxon>
        <taxon>Phaeodactylum</taxon>
    </lineage>
</organism>
<dbReference type="AlphaFoldDB" id="A0A8J9TET6"/>
<dbReference type="PANTHER" id="PTHR11527">
    <property type="entry name" value="HEAT-SHOCK PROTEIN 20 FAMILY MEMBER"/>
    <property type="match status" value="1"/>
</dbReference>
<feature type="chain" id="PRO_5035443645" description="SHSP domain-containing protein" evidence="3">
    <location>
        <begin position="21"/>
        <end position="216"/>
    </location>
</feature>
<evidence type="ECO:0000256" key="1">
    <source>
        <dbReference type="ARBA" id="ARBA00023016"/>
    </source>
</evidence>
<feature type="signal peptide" evidence="3">
    <location>
        <begin position="1"/>
        <end position="20"/>
    </location>
</feature>
<evidence type="ECO:0000256" key="2">
    <source>
        <dbReference type="SAM" id="MobiDB-lite"/>
    </source>
</evidence>
<dbReference type="InterPro" id="IPR008978">
    <property type="entry name" value="HSP20-like_chaperone"/>
</dbReference>
<name>A0A8J9TET6_PHATR</name>
<feature type="region of interest" description="Disordered" evidence="2">
    <location>
        <begin position="190"/>
        <end position="216"/>
    </location>
</feature>
<dbReference type="EMBL" id="OU594951">
    <property type="protein sequence ID" value="CAG9278435.1"/>
    <property type="molecule type" value="Genomic_DNA"/>
</dbReference>
<proteinExistence type="predicted"/>
<dbReference type="Proteomes" id="UP000836788">
    <property type="component" value="Chromosome 10"/>
</dbReference>
<evidence type="ECO:0000259" key="4">
    <source>
        <dbReference type="Pfam" id="PF00011"/>
    </source>
</evidence>
<dbReference type="Gene3D" id="2.60.40.790">
    <property type="match status" value="1"/>
</dbReference>
<keyword evidence="1" id="KW-0346">Stress response</keyword>
<evidence type="ECO:0000256" key="3">
    <source>
        <dbReference type="SAM" id="SignalP"/>
    </source>
</evidence>
<accession>A0A8J9TET6</accession>
<protein>
    <recommendedName>
        <fullName evidence="4">SHSP domain-containing protein</fullName>
    </recommendedName>
</protein>
<feature type="domain" description="SHSP" evidence="4">
    <location>
        <begin position="94"/>
        <end position="172"/>
    </location>
</feature>
<dbReference type="Pfam" id="PF00011">
    <property type="entry name" value="HSP20"/>
    <property type="match status" value="1"/>
</dbReference>
<gene>
    <name evidence="5" type="ORF">PTTT1_LOCUS6917</name>
</gene>
<feature type="compositionally biased region" description="Basic and acidic residues" evidence="2">
    <location>
        <begin position="190"/>
        <end position="206"/>
    </location>
</feature>
<evidence type="ECO:0000313" key="5">
    <source>
        <dbReference type="EMBL" id="CAG9278435.1"/>
    </source>
</evidence>
<dbReference type="SUPFAM" id="SSF49764">
    <property type="entry name" value="HSP20-like chaperones"/>
    <property type="match status" value="1"/>
</dbReference>
<sequence>MRTTISTIIAILGATALAEGRTHGSVLAPRHYLYSRPRDAFDLVSDMFSIPYFNQDILPSQSNTFLRQMHSQLDRAARSETPRYDVYQDPETGMIEMTMEVPGIHARDLTVELENKRLLRIKGSRKSRQNGSLQESTFEQSFQIDENVDPDNLKVTLSAGILRIQAPKKERLVKRLDIATTREEASLMVESKADAVHDESKEKTVDGLEISTEDLV</sequence>